<dbReference type="EC" id="3.4.-.-" evidence="9"/>
<dbReference type="InterPro" id="IPR011977">
    <property type="entry name" value="Pept_M3B_clade3"/>
</dbReference>
<dbReference type="InterPro" id="IPR042088">
    <property type="entry name" value="OligoPept_F_C"/>
</dbReference>
<evidence type="ECO:0000256" key="4">
    <source>
        <dbReference type="ARBA" id="ARBA00022833"/>
    </source>
</evidence>
<dbReference type="InterPro" id="IPR013647">
    <property type="entry name" value="OligopepF_N_dom"/>
</dbReference>
<keyword evidence="3 6" id="KW-0378">Hydrolase</keyword>
<protein>
    <submittedName>
        <fullName evidence="9">M3 family oligoendopeptidase</fullName>
        <ecNumber evidence="9">3.4.-.-</ecNumber>
    </submittedName>
</protein>
<accession>A0ABZ0HW88</accession>
<dbReference type="Pfam" id="PF08439">
    <property type="entry name" value="Peptidase_M3_N"/>
    <property type="match status" value="1"/>
</dbReference>
<evidence type="ECO:0000256" key="1">
    <source>
        <dbReference type="ARBA" id="ARBA00022670"/>
    </source>
</evidence>
<feature type="domain" description="Peptidase M3A/M3B catalytic" evidence="7">
    <location>
        <begin position="223"/>
        <end position="601"/>
    </location>
</feature>
<feature type="domain" description="Oligopeptidase F N-terminal" evidence="8">
    <location>
        <begin position="140"/>
        <end position="208"/>
    </location>
</feature>
<gene>
    <name evidence="9" type="ORF">RZS28_09010</name>
</gene>
<keyword evidence="4 6" id="KW-0862">Zinc</keyword>
<evidence type="ECO:0000313" key="9">
    <source>
        <dbReference type="EMBL" id="WOJ91498.1"/>
    </source>
</evidence>
<evidence type="ECO:0000259" key="7">
    <source>
        <dbReference type="Pfam" id="PF01432"/>
    </source>
</evidence>
<evidence type="ECO:0000256" key="3">
    <source>
        <dbReference type="ARBA" id="ARBA00022801"/>
    </source>
</evidence>
<dbReference type="Proteomes" id="UP001626536">
    <property type="component" value="Chromosome"/>
</dbReference>
<dbReference type="GO" id="GO:0016787">
    <property type="term" value="F:hydrolase activity"/>
    <property type="evidence" value="ECO:0007669"/>
    <property type="project" value="UniProtKB-KW"/>
</dbReference>
<dbReference type="RefSeq" id="WP_407341085.1">
    <property type="nucleotide sequence ID" value="NZ_CP136862.1"/>
</dbReference>
<dbReference type="Gene3D" id="1.20.140.70">
    <property type="entry name" value="Oligopeptidase f, N-terminal domain"/>
    <property type="match status" value="1"/>
</dbReference>
<organism evidence="9 10">
    <name type="scientific">Methylocapsa polymorpha</name>
    <dbReference type="NCBI Taxonomy" id="3080828"/>
    <lineage>
        <taxon>Bacteria</taxon>
        <taxon>Pseudomonadati</taxon>
        <taxon>Pseudomonadota</taxon>
        <taxon>Alphaproteobacteria</taxon>
        <taxon>Hyphomicrobiales</taxon>
        <taxon>Beijerinckiaceae</taxon>
        <taxon>Methylocapsa</taxon>
    </lineage>
</organism>
<keyword evidence="10" id="KW-1185">Reference proteome</keyword>
<keyword evidence="1 6" id="KW-0645">Protease</keyword>
<comment type="cofactor">
    <cofactor evidence="6">
        <name>Zn(2+)</name>
        <dbReference type="ChEBI" id="CHEBI:29105"/>
    </cofactor>
    <text evidence="6">Binds 1 zinc ion.</text>
</comment>
<evidence type="ECO:0000259" key="8">
    <source>
        <dbReference type="Pfam" id="PF08439"/>
    </source>
</evidence>
<evidence type="ECO:0000256" key="2">
    <source>
        <dbReference type="ARBA" id="ARBA00022723"/>
    </source>
</evidence>
<keyword evidence="2 6" id="KW-0479">Metal-binding</keyword>
<reference evidence="9 10" key="1">
    <citation type="submission" date="2023-10" db="EMBL/GenBank/DDBJ databases">
        <title>Novel methanotroph of the genus Methylocapsa from a subarctic wetland.</title>
        <authorList>
            <person name="Belova S.E."/>
            <person name="Oshkin I.Y."/>
            <person name="Miroshnikov K."/>
            <person name="Dedysh S.N."/>
        </authorList>
    </citation>
    <scope>NUCLEOTIDE SEQUENCE [LARGE SCALE GENOMIC DNA]</scope>
    <source>
        <strain evidence="9 10">RX1</strain>
    </source>
</reference>
<dbReference type="NCBIfam" id="TIGR02290">
    <property type="entry name" value="M3_fam_3"/>
    <property type="match status" value="1"/>
</dbReference>
<dbReference type="EMBL" id="CP136862">
    <property type="protein sequence ID" value="WOJ91498.1"/>
    <property type="molecule type" value="Genomic_DNA"/>
</dbReference>
<comment type="similarity">
    <text evidence="6">Belongs to the peptidase M3 family.</text>
</comment>
<evidence type="ECO:0000313" key="10">
    <source>
        <dbReference type="Proteomes" id="UP001626536"/>
    </source>
</evidence>
<dbReference type="Gene3D" id="1.10.1370.20">
    <property type="entry name" value="Oligoendopeptidase f, C-terminal domain"/>
    <property type="match status" value="1"/>
</dbReference>
<dbReference type="SUPFAM" id="SSF55486">
    <property type="entry name" value="Metalloproteases ('zincins'), catalytic domain"/>
    <property type="match status" value="1"/>
</dbReference>
<evidence type="ECO:0000256" key="5">
    <source>
        <dbReference type="ARBA" id="ARBA00023049"/>
    </source>
</evidence>
<dbReference type="Pfam" id="PF01432">
    <property type="entry name" value="Peptidase_M3"/>
    <property type="match status" value="1"/>
</dbReference>
<keyword evidence="5 6" id="KW-0482">Metalloprotease</keyword>
<sequence length="620" mass="68858">MLPLRSPGSLNILFAGQAAAERAPAAELGALPEWNLADLYPAMDSPAFASDLAKAEAECKAFNEAYRGRLETLAQDLSGAGLVEAIRRYEALEELLGRIMSYAGLIYSGDTADPARAKFYGDAQEKITSASSNLLFFELELNRLDDSALARLVESGPLAHYRPWIEDIRKGKPYQLEDKIEQLFHEKSVTAYGAWNRLFDETIAALRFTVDGEALSLEPVLNLMLDPSEAVREKAANAFGLGLRENLRTFTLISNTLAKDKEISDRWRGFKDVADARHLANRVEREVVDALVAAVRAAYPRLSHRYYKLKAKWFGKPALKHWDRNAPLPNVAAKTYAWGEARDTVLGAYEAFSPQMAGIAKRFFDERWIDAPVRPGKQPGAFAHPTVPSAHPYVLLNYQGKPRDVMTLAHELGHGVHQVLAGPNGALMAPTPLTLAETASVFGEMLTFRAMLARTTNVSERRAMLAAKVEDMLNTVVRQIAFYSFERKLHLERRNGELTADQICALWMEEQSDSLGPSIELGANYETYWAYIPHFIHSPFYVYAYAFGDCLVNSLYGVYENAQAGFAERYLAMLSAGGTKHHAELLAPFGLDARDPAFWQIGLSMIEGMIVELEGLEGKA</sequence>
<name>A0ABZ0HW88_9HYPH</name>
<proteinExistence type="inferred from homology"/>
<evidence type="ECO:0000256" key="6">
    <source>
        <dbReference type="RuleBase" id="RU003435"/>
    </source>
</evidence>
<dbReference type="InterPro" id="IPR001567">
    <property type="entry name" value="Pept_M3A_M3B_dom"/>
</dbReference>
<dbReference type="CDD" id="cd09610">
    <property type="entry name" value="M3B_PepF"/>
    <property type="match status" value="1"/>
</dbReference>